<dbReference type="EMBL" id="JBEOZM010000006">
    <property type="protein sequence ID" value="MER6269013.1"/>
    <property type="molecule type" value="Genomic_DNA"/>
</dbReference>
<proteinExistence type="predicted"/>
<gene>
    <name evidence="1" type="ORF">ABT211_17200</name>
</gene>
<accession>A0ABV1TGZ2</accession>
<evidence type="ECO:0000313" key="2">
    <source>
        <dbReference type="Proteomes" id="UP001490365"/>
    </source>
</evidence>
<name>A0ABV1TGZ2_9ACTN</name>
<keyword evidence="2" id="KW-1185">Reference proteome</keyword>
<organism evidence="1 2">
    <name type="scientific">Streptomyces sp. 900105755</name>
    <dbReference type="NCBI Taxonomy" id="3154389"/>
    <lineage>
        <taxon>Bacteria</taxon>
        <taxon>Bacillati</taxon>
        <taxon>Actinomycetota</taxon>
        <taxon>Actinomycetes</taxon>
        <taxon>Kitasatosporales</taxon>
        <taxon>Streptomycetaceae</taxon>
        <taxon>Streptomyces</taxon>
    </lineage>
</organism>
<reference evidence="1 2" key="1">
    <citation type="submission" date="2024-06" db="EMBL/GenBank/DDBJ databases">
        <title>The Natural Products Discovery Center: Release of the First 8490 Sequenced Strains for Exploring Actinobacteria Biosynthetic Diversity.</title>
        <authorList>
            <person name="Kalkreuter E."/>
            <person name="Kautsar S.A."/>
            <person name="Yang D."/>
            <person name="Bader C.D."/>
            <person name="Teijaro C.N."/>
            <person name="Fluegel L."/>
            <person name="Davis C.M."/>
            <person name="Simpson J.R."/>
            <person name="Lauterbach L."/>
            <person name="Steele A.D."/>
            <person name="Gui C."/>
            <person name="Meng S."/>
            <person name="Li G."/>
            <person name="Viehrig K."/>
            <person name="Ye F."/>
            <person name="Su P."/>
            <person name="Kiefer A.F."/>
            <person name="Nichols A."/>
            <person name="Cepeda A.J."/>
            <person name="Yan W."/>
            <person name="Fan B."/>
            <person name="Jiang Y."/>
            <person name="Adhikari A."/>
            <person name="Zheng C.-J."/>
            <person name="Schuster L."/>
            <person name="Cowan T.M."/>
            <person name="Smanski M.J."/>
            <person name="Chevrette M.G."/>
            <person name="De Carvalho L.P.S."/>
            <person name="Shen B."/>
        </authorList>
    </citation>
    <scope>NUCLEOTIDE SEQUENCE [LARGE SCALE GENOMIC DNA]</scope>
    <source>
        <strain evidence="1 2">NPDC001694</strain>
    </source>
</reference>
<protein>
    <submittedName>
        <fullName evidence="1">Uncharacterized protein</fullName>
    </submittedName>
</protein>
<comment type="caution">
    <text evidence="1">The sequence shown here is derived from an EMBL/GenBank/DDBJ whole genome shotgun (WGS) entry which is preliminary data.</text>
</comment>
<sequence length="155" mass="16707">MDEVVAVLEFLADDESLTGEGIGAVLERLGWGVARQVPGAAFPRVWRKNDLLAGIEGDAPQVRLAVTLWEREVDEEAGFDALEALYDESAQVVGRIAHEVETGVLAGRLARLDGGQTVGIDYIEQRAWGLGRRSLLVGAVQDDTELPVRVDAVVS</sequence>
<dbReference type="Proteomes" id="UP001490365">
    <property type="component" value="Unassembled WGS sequence"/>
</dbReference>
<evidence type="ECO:0000313" key="1">
    <source>
        <dbReference type="EMBL" id="MER6269013.1"/>
    </source>
</evidence>
<dbReference type="RefSeq" id="WP_351957578.1">
    <property type="nucleotide sequence ID" value="NZ_JBEOZM010000006.1"/>
</dbReference>